<dbReference type="Proteomes" id="UP000664991">
    <property type="component" value="Unassembled WGS sequence"/>
</dbReference>
<organism evidence="1 2">
    <name type="scientific">Ovis aries</name>
    <name type="common">Sheep</name>
    <dbReference type="NCBI Taxonomy" id="9940"/>
    <lineage>
        <taxon>Eukaryota</taxon>
        <taxon>Metazoa</taxon>
        <taxon>Chordata</taxon>
        <taxon>Craniata</taxon>
        <taxon>Vertebrata</taxon>
        <taxon>Euteleostomi</taxon>
        <taxon>Mammalia</taxon>
        <taxon>Eutheria</taxon>
        <taxon>Laurasiatheria</taxon>
        <taxon>Artiodactyla</taxon>
        <taxon>Ruminantia</taxon>
        <taxon>Pecora</taxon>
        <taxon>Bovidae</taxon>
        <taxon>Caprinae</taxon>
        <taxon>Ovis</taxon>
    </lineage>
</organism>
<sequence length="66" mass="7394">MTDVLLDGFEFSVKHEEGSLLQREDRLGDSGEQLRWEQVPSTQEELCGLLGSVTEVAGRDPQCRCL</sequence>
<dbReference type="EMBL" id="JAEMGP010000004">
    <property type="protein sequence ID" value="KAG5210214.1"/>
    <property type="molecule type" value="Genomic_DNA"/>
</dbReference>
<dbReference type="AlphaFoldDB" id="A0A836AHY9"/>
<accession>A0A836AHY9</accession>
<comment type="caution">
    <text evidence="1">The sequence shown here is derived from an EMBL/GenBank/DDBJ whole genome shotgun (WGS) entry which is preliminary data.</text>
</comment>
<name>A0A836AHY9_SHEEP</name>
<proteinExistence type="predicted"/>
<reference evidence="1 2" key="1">
    <citation type="submission" date="2020-12" db="EMBL/GenBank/DDBJ databases">
        <title>De novo assembly of Tibetan sheep genome.</title>
        <authorList>
            <person name="Li X."/>
        </authorList>
    </citation>
    <scope>NUCLEOTIDE SEQUENCE [LARGE SCALE GENOMIC DNA]</scope>
    <source>
        <tissue evidence="1">Heart</tissue>
    </source>
</reference>
<evidence type="ECO:0000313" key="2">
    <source>
        <dbReference type="Proteomes" id="UP000664991"/>
    </source>
</evidence>
<gene>
    <name evidence="1" type="ORF">JEQ12_015408</name>
</gene>
<protein>
    <submittedName>
        <fullName evidence="1">Uncharacterized protein</fullName>
    </submittedName>
</protein>
<evidence type="ECO:0000313" key="1">
    <source>
        <dbReference type="EMBL" id="KAG5210214.1"/>
    </source>
</evidence>